<dbReference type="Pfam" id="PF08448">
    <property type="entry name" value="PAS_4"/>
    <property type="match status" value="1"/>
</dbReference>
<dbReference type="RefSeq" id="WP_012648633.1">
    <property type="nucleotide sequence ID" value="NC_011979.1"/>
</dbReference>
<dbReference type="Pfam" id="PF00512">
    <property type="entry name" value="HisKA"/>
    <property type="match status" value="1"/>
</dbReference>
<feature type="domain" description="PAC" evidence="14">
    <location>
        <begin position="446"/>
        <end position="497"/>
    </location>
</feature>
<dbReference type="Pfam" id="PF02518">
    <property type="entry name" value="HATPase_c"/>
    <property type="match status" value="1"/>
</dbReference>
<dbReference type="CDD" id="cd16921">
    <property type="entry name" value="HATPase_FilI-like"/>
    <property type="match status" value="1"/>
</dbReference>
<dbReference type="PRINTS" id="PR00344">
    <property type="entry name" value="BCTRLSENSOR"/>
</dbReference>
<sequence length="737" mass="82820">MKRKDLFISSAKKRGYAKLLPAGIRARLFLLIILVLLPQGLFLTWIYNERYQTQRTQAMNTELEVAQGVAMAFSGYVEGIWRENHAIGEAIRMFSSPVLPKARKLLTITATQHASIRSFNWVSPQGVILASSQPVLEGKDLSSLPYFIKIVTGAEWSISDLTSRGIKVQAPTFAIATACRDGHGKLHGIVVAVIEPERLGELTLTQRRLGKGAYAIFDSRGVIVYHSIYQKLAWEDRAGWRKMDPILQAALKTRTPQVGIAVPVLRKSEWVSARVPMQDLGWVVGAGKPVEVVFGPVRQALVREIGFSLLALALAFLSAYMVARTIALPLQRLEKATTGMGSSPQAAPEDPLAPMEVSRLRHVIMEMADNLRAGEKRFRLALESIPDMIAICDQQLRIQYVNPATISATGLPSSKLVGRLDSEIWPELYKLWRPVLEKALETAKVQNLELELPSPKGSRHFHVTYVPLMEEDGHVKELMGITHDYTVRKQAEDELKRTLEELIRSNRDLEQFAYVASHDLQEPLRMVASYVQLLDKRYRGQLDQKADRYINYAIQGAKRMQTLIEDLLAYGRINRVVEFQQVDLNLVCAEAVKAMETAISESGGAVQAADLPVVWGDKIQLFILFQNLIGNAIKYRRQDVQPLVLISARQTEDAWVISVQDNGIGIEKQYFDRIFQIFQRLHAREEYPGTGIGLASCRKIVERHGGRIWVESMPGNGSTFFFTIPDRITSPGDRQYP</sequence>
<dbReference type="Gene3D" id="3.30.450.20">
    <property type="entry name" value="PAS domain"/>
    <property type="match status" value="2"/>
</dbReference>
<feature type="transmembrane region" description="Helical" evidence="11">
    <location>
        <begin position="305"/>
        <end position="323"/>
    </location>
</feature>
<gene>
    <name evidence="15" type="ordered locus">Geob_3564</name>
</gene>
<dbReference type="InterPro" id="IPR003661">
    <property type="entry name" value="HisK_dim/P_dom"/>
</dbReference>
<evidence type="ECO:0000256" key="10">
    <source>
        <dbReference type="ARBA" id="ARBA00023136"/>
    </source>
</evidence>
<dbReference type="InterPro" id="IPR013656">
    <property type="entry name" value="PAS_4"/>
</dbReference>
<keyword evidence="7 11" id="KW-0812">Transmembrane</keyword>
<keyword evidence="4" id="KW-1003">Cell membrane</keyword>
<accession>B9M6B7</accession>
<dbReference type="KEGG" id="geo:Geob_3564"/>
<dbReference type="SMART" id="SM00387">
    <property type="entry name" value="HATPase_c"/>
    <property type="match status" value="1"/>
</dbReference>
<dbReference type="NCBIfam" id="TIGR00229">
    <property type="entry name" value="sensory_box"/>
    <property type="match status" value="1"/>
</dbReference>
<dbReference type="SUPFAM" id="SSF55874">
    <property type="entry name" value="ATPase domain of HSP90 chaperone/DNA topoisomerase II/histidine kinase"/>
    <property type="match status" value="1"/>
</dbReference>
<feature type="domain" description="Histidine kinase" evidence="12">
    <location>
        <begin position="515"/>
        <end position="728"/>
    </location>
</feature>
<dbReference type="InterPro" id="IPR000014">
    <property type="entry name" value="PAS"/>
</dbReference>
<dbReference type="Pfam" id="PF02743">
    <property type="entry name" value="dCache_1"/>
    <property type="match status" value="1"/>
</dbReference>
<dbReference type="PROSITE" id="PS50112">
    <property type="entry name" value="PAS"/>
    <property type="match status" value="1"/>
</dbReference>
<keyword evidence="5" id="KW-0597">Phosphoprotein</keyword>
<protein>
    <recommendedName>
        <fullName evidence="3">histidine kinase</fullName>
        <ecNumber evidence="3">2.7.13.3</ecNumber>
    </recommendedName>
</protein>
<comment type="subcellular location">
    <subcellularLocation>
        <location evidence="2">Cell membrane</location>
        <topology evidence="2">Multi-pass membrane protein</topology>
    </subcellularLocation>
</comment>
<evidence type="ECO:0000256" key="3">
    <source>
        <dbReference type="ARBA" id="ARBA00012438"/>
    </source>
</evidence>
<keyword evidence="10 11" id="KW-0472">Membrane</keyword>
<dbReference type="InterPro" id="IPR003594">
    <property type="entry name" value="HATPase_dom"/>
</dbReference>
<evidence type="ECO:0000256" key="11">
    <source>
        <dbReference type="SAM" id="Phobius"/>
    </source>
</evidence>
<dbReference type="GO" id="GO:0000155">
    <property type="term" value="F:phosphorelay sensor kinase activity"/>
    <property type="evidence" value="ECO:0007669"/>
    <property type="project" value="InterPro"/>
</dbReference>
<evidence type="ECO:0000256" key="5">
    <source>
        <dbReference type="ARBA" id="ARBA00022553"/>
    </source>
</evidence>
<evidence type="ECO:0000256" key="9">
    <source>
        <dbReference type="ARBA" id="ARBA00022989"/>
    </source>
</evidence>
<dbReference type="GO" id="GO:0005886">
    <property type="term" value="C:plasma membrane"/>
    <property type="evidence" value="ECO:0007669"/>
    <property type="project" value="UniProtKB-SubCell"/>
</dbReference>
<evidence type="ECO:0000256" key="1">
    <source>
        <dbReference type="ARBA" id="ARBA00000085"/>
    </source>
</evidence>
<dbReference type="Proteomes" id="UP000007721">
    <property type="component" value="Chromosome"/>
</dbReference>
<dbReference type="InterPro" id="IPR005467">
    <property type="entry name" value="His_kinase_dom"/>
</dbReference>
<evidence type="ECO:0000313" key="16">
    <source>
        <dbReference type="Proteomes" id="UP000007721"/>
    </source>
</evidence>
<feature type="transmembrane region" description="Helical" evidence="11">
    <location>
        <begin position="28"/>
        <end position="47"/>
    </location>
</feature>
<dbReference type="CDD" id="cd00130">
    <property type="entry name" value="PAS"/>
    <property type="match status" value="1"/>
</dbReference>
<dbReference type="PROSITE" id="PS50113">
    <property type="entry name" value="PAC"/>
    <property type="match status" value="1"/>
</dbReference>
<dbReference type="InterPro" id="IPR033479">
    <property type="entry name" value="dCache_1"/>
</dbReference>
<keyword evidence="9 11" id="KW-1133">Transmembrane helix</keyword>
<dbReference type="AlphaFoldDB" id="B9M6B7"/>
<evidence type="ECO:0000256" key="4">
    <source>
        <dbReference type="ARBA" id="ARBA00022475"/>
    </source>
</evidence>
<dbReference type="CDD" id="cd00082">
    <property type="entry name" value="HisKA"/>
    <property type="match status" value="1"/>
</dbReference>
<dbReference type="SMART" id="SM00091">
    <property type="entry name" value="PAS"/>
    <property type="match status" value="1"/>
</dbReference>
<evidence type="ECO:0000313" key="15">
    <source>
        <dbReference type="EMBL" id="ACM21905.1"/>
    </source>
</evidence>
<dbReference type="InterPro" id="IPR004358">
    <property type="entry name" value="Sig_transdc_His_kin-like_C"/>
</dbReference>
<organism evidence="15 16">
    <name type="scientific">Geotalea daltonii (strain DSM 22248 / JCM 15807 / FRC-32)</name>
    <name type="common">Geobacter daltonii</name>
    <dbReference type="NCBI Taxonomy" id="316067"/>
    <lineage>
        <taxon>Bacteria</taxon>
        <taxon>Pseudomonadati</taxon>
        <taxon>Thermodesulfobacteriota</taxon>
        <taxon>Desulfuromonadia</taxon>
        <taxon>Geobacterales</taxon>
        <taxon>Geobacteraceae</taxon>
        <taxon>Geotalea</taxon>
    </lineage>
</organism>
<dbReference type="STRING" id="316067.Geob_3564"/>
<dbReference type="InterPro" id="IPR035965">
    <property type="entry name" value="PAS-like_dom_sf"/>
</dbReference>
<feature type="domain" description="PAS" evidence="13">
    <location>
        <begin position="374"/>
        <end position="443"/>
    </location>
</feature>
<evidence type="ECO:0000256" key="2">
    <source>
        <dbReference type="ARBA" id="ARBA00004651"/>
    </source>
</evidence>
<dbReference type="InterPro" id="IPR000700">
    <property type="entry name" value="PAS-assoc_C"/>
</dbReference>
<evidence type="ECO:0000256" key="8">
    <source>
        <dbReference type="ARBA" id="ARBA00022777"/>
    </source>
</evidence>
<dbReference type="Gene3D" id="1.10.287.130">
    <property type="match status" value="1"/>
</dbReference>
<evidence type="ECO:0000256" key="6">
    <source>
        <dbReference type="ARBA" id="ARBA00022679"/>
    </source>
</evidence>
<comment type="catalytic activity">
    <reaction evidence="1">
        <text>ATP + protein L-histidine = ADP + protein N-phospho-L-histidine.</text>
        <dbReference type="EC" id="2.7.13.3"/>
    </reaction>
</comment>
<dbReference type="InterPro" id="IPR052162">
    <property type="entry name" value="Sensor_kinase/Photoreceptor"/>
</dbReference>
<evidence type="ECO:0000259" key="14">
    <source>
        <dbReference type="PROSITE" id="PS50113"/>
    </source>
</evidence>
<evidence type="ECO:0000259" key="13">
    <source>
        <dbReference type="PROSITE" id="PS50112"/>
    </source>
</evidence>
<dbReference type="EC" id="2.7.13.3" evidence="3"/>
<evidence type="ECO:0000259" key="12">
    <source>
        <dbReference type="PROSITE" id="PS50109"/>
    </source>
</evidence>
<dbReference type="EMBL" id="CP001390">
    <property type="protein sequence ID" value="ACM21905.1"/>
    <property type="molecule type" value="Genomic_DNA"/>
</dbReference>
<dbReference type="InterPro" id="IPR036097">
    <property type="entry name" value="HisK_dim/P_sf"/>
</dbReference>
<keyword evidence="16" id="KW-1185">Reference proteome</keyword>
<dbReference type="HOGENOM" id="CLU_000445_114_21_7"/>
<dbReference type="SMART" id="SM00388">
    <property type="entry name" value="HisKA"/>
    <property type="match status" value="1"/>
</dbReference>
<dbReference type="PROSITE" id="PS50109">
    <property type="entry name" value="HIS_KIN"/>
    <property type="match status" value="1"/>
</dbReference>
<keyword evidence="6" id="KW-0808">Transferase</keyword>
<dbReference type="InterPro" id="IPR036890">
    <property type="entry name" value="HATPase_C_sf"/>
</dbReference>
<reference evidence="15 16" key="1">
    <citation type="submission" date="2009-01" db="EMBL/GenBank/DDBJ databases">
        <title>Complete sequence of Geobacter sp. FRC-32.</title>
        <authorList>
            <consortium name="US DOE Joint Genome Institute"/>
            <person name="Lucas S."/>
            <person name="Copeland A."/>
            <person name="Lapidus A."/>
            <person name="Glavina del Rio T."/>
            <person name="Dalin E."/>
            <person name="Tice H."/>
            <person name="Bruce D."/>
            <person name="Goodwin L."/>
            <person name="Pitluck S."/>
            <person name="Saunders E."/>
            <person name="Brettin T."/>
            <person name="Detter J.C."/>
            <person name="Han C."/>
            <person name="Larimer F."/>
            <person name="Land M."/>
            <person name="Hauser L."/>
            <person name="Kyrpides N."/>
            <person name="Ovchinnikova G."/>
            <person name="Kostka J."/>
            <person name="Richardson P."/>
        </authorList>
    </citation>
    <scope>NUCLEOTIDE SEQUENCE [LARGE SCALE GENOMIC DNA]</scope>
    <source>
        <strain evidence="16">DSM 22248 / JCM 15807 / FRC-32</strain>
    </source>
</reference>
<dbReference type="SUPFAM" id="SSF55785">
    <property type="entry name" value="PYP-like sensor domain (PAS domain)"/>
    <property type="match status" value="1"/>
</dbReference>
<dbReference type="OrthoDB" id="5389501at2"/>
<dbReference type="Gene3D" id="3.30.565.10">
    <property type="entry name" value="Histidine kinase-like ATPase, C-terminal domain"/>
    <property type="match status" value="1"/>
</dbReference>
<dbReference type="eggNOG" id="COG4251">
    <property type="taxonomic scope" value="Bacteria"/>
</dbReference>
<evidence type="ECO:0000256" key="7">
    <source>
        <dbReference type="ARBA" id="ARBA00022692"/>
    </source>
</evidence>
<dbReference type="SUPFAM" id="SSF47384">
    <property type="entry name" value="Homodimeric domain of signal transducing histidine kinase"/>
    <property type="match status" value="1"/>
</dbReference>
<name>B9M6B7_GEODF</name>
<dbReference type="PANTHER" id="PTHR43304">
    <property type="entry name" value="PHYTOCHROME-LIKE PROTEIN CPH1"/>
    <property type="match status" value="1"/>
</dbReference>
<dbReference type="PANTHER" id="PTHR43304:SF1">
    <property type="entry name" value="PAC DOMAIN-CONTAINING PROTEIN"/>
    <property type="match status" value="1"/>
</dbReference>
<dbReference type="FunFam" id="3.30.565.10:FF:000006">
    <property type="entry name" value="Sensor histidine kinase WalK"/>
    <property type="match status" value="1"/>
</dbReference>
<proteinExistence type="predicted"/>
<keyword evidence="8 15" id="KW-0418">Kinase</keyword>